<evidence type="ECO:0000256" key="4">
    <source>
        <dbReference type="PROSITE-ProRule" id="PRU00464"/>
    </source>
</evidence>
<protein>
    <submittedName>
        <fullName evidence="6">AP-4-A phosphorylase</fullName>
        <ecNumber evidence="6">2.7.7.53</ecNumber>
    </submittedName>
</protein>
<dbReference type="EC" id="2.7.7.53" evidence="6"/>
<evidence type="ECO:0000313" key="6">
    <source>
        <dbReference type="EMBL" id="QDU41947.1"/>
    </source>
</evidence>
<dbReference type="PANTHER" id="PTHR42997:SF1">
    <property type="entry name" value="AP-4-A PHOSPHORYLASE"/>
    <property type="match status" value="1"/>
</dbReference>
<keyword evidence="6" id="KW-0548">Nucleotidyltransferase</keyword>
<dbReference type="Gene3D" id="3.30.428.10">
    <property type="entry name" value="HIT-like"/>
    <property type="match status" value="1"/>
</dbReference>
<proteinExistence type="predicted"/>
<reference evidence="6 7" key="1">
    <citation type="submission" date="2019-02" db="EMBL/GenBank/DDBJ databases">
        <title>Deep-cultivation of Planctomycetes and their phenomic and genomic characterization uncovers novel biology.</title>
        <authorList>
            <person name="Wiegand S."/>
            <person name="Jogler M."/>
            <person name="Boedeker C."/>
            <person name="Pinto D."/>
            <person name="Vollmers J."/>
            <person name="Rivas-Marin E."/>
            <person name="Kohn T."/>
            <person name="Peeters S.H."/>
            <person name="Heuer A."/>
            <person name="Rast P."/>
            <person name="Oberbeckmann S."/>
            <person name="Bunk B."/>
            <person name="Jeske O."/>
            <person name="Meyerdierks A."/>
            <person name="Storesund J.E."/>
            <person name="Kallscheuer N."/>
            <person name="Luecker S."/>
            <person name="Lage O.M."/>
            <person name="Pohl T."/>
            <person name="Merkel B.J."/>
            <person name="Hornburger P."/>
            <person name="Mueller R.-W."/>
            <person name="Bruemmer F."/>
            <person name="Labrenz M."/>
            <person name="Spormann A.M."/>
            <person name="Op den Camp H."/>
            <person name="Overmann J."/>
            <person name="Amann R."/>
            <person name="Jetten M.S.M."/>
            <person name="Mascher T."/>
            <person name="Medema M.H."/>
            <person name="Devos D.P."/>
            <person name="Kaster A.-K."/>
            <person name="Ovreas L."/>
            <person name="Rohde M."/>
            <person name="Galperin M.Y."/>
            <person name="Jogler C."/>
        </authorList>
    </citation>
    <scope>NUCLEOTIDE SEQUENCE [LARGE SCALE GENOMIC DNA]</scope>
    <source>
        <strain evidence="6 7">Mal52</strain>
    </source>
</reference>
<dbReference type="EMBL" id="CP036276">
    <property type="protein sequence ID" value="QDU41947.1"/>
    <property type="molecule type" value="Genomic_DNA"/>
</dbReference>
<keyword evidence="7" id="KW-1185">Reference proteome</keyword>
<feature type="short sequence motif" description="Histidine triad motif" evidence="4">
    <location>
        <begin position="122"/>
        <end position="126"/>
    </location>
</feature>
<dbReference type="InterPro" id="IPR052908">
    <property type="entry name" value="AP-4-A_phosphorylase"/>
</dbReference>
<dbReference type="OrthoDB" id="9784774at2"/>
<dbReference type="RefSeq" id="WP_145373966.1">
    <property type="nucleotide sequence ID" value="NZ_CP036270.1"/>
</dbReference>
<dbReference type="Proteomes" id="UP000319383">
    <property type="component" value="Chromosome"/>
</dbReference>
<evidence type="ECO:0000256" key="3">
    <source>
        <dbReference type="PIRSR" id="PIRSR639383-2"/>
    </source>
</evidence>
<feature type="binding site" evidence="3">
    <location>
        <position position="54"/>
    </location>
    <ligand>
        <name>substrate</name>
    </ligand>
</feature>
<dbReference type="CDD" id="cd01275">
    <property type="entry name" value="FHIT"/>
    <property type="match status" value="1"/>
</dbReference>
<dbReference type="GO" id="GO:0000166">
    <property type="term" value="F:nucleotide binding"/>
    <property type="evidence" value="ECO:0007669"/>
    <property type="project" value="UniProtKB-KW"/>
</dbReference>
<accession>A0A517ZHJ7</accession>
<dbReference type="InterPro" id="IPR036265">
    <property type="entry name" value="HIT-like_sf"/>
</dbReference>
<feature type="domain" description="HIT" evidence="5">
    <location>
        <begin position="27"/>
        <end position="137"/>
    </location>
</feature>
<keyword evidence="6" id="KW-0808">Transferase</keyword>
<evidence type="ECO:0000256" key="1">
    <source>
        <dbReference type="ARBA" id="ARBA00022741"/>
    </source>
</evidence>
<dbReference type="Pfam" id="PF01230">
    <property type="entry name" value="HIT"/>
    <property type="match status" value="1"/>
</dbReference>
<organism evidence="6 7">
    <name type="scientific">Symmachiella dynata</name>
    <dbReference type="NCBI Taxonomy" id="2527995"/>
    <lineage>
        <taxon>Bacteria</taxon>
        <taxon>Pseudomonadati</taxon>
        <taxon>Planctomycetota</taxon>
        <taxon>Planctomycetia</taxon>
        <taxon>Planctomycetales</taxon>
        <taxon>Planctomycetaceae</taxon>
        <taxon>Symmachiella</taxon>
    </lineage>
</organism>
<sequence>MSQEILWAPWRLQYIKEPKDESGPDCFLCRYIAEQNDAENLVVTRGPRTITVLNRYPYNNGHLLIAPLAHKGDFGQLDDEEMLECMQVLQQMTSAMQQSLSPQGFNIGLNLGHVAGAGLPGHLHWHIVPRWSGDTNFMTVISDTTVIPQSLHALYDLLKETLGDEAK</sequence>
<dbReference type="GO" id="GO:0003877">
    <property type="term" value="F:ATP:ADP adenylyltransferase activity"/>
    <property type="evidence" value="ECO:0007669"/>
    <property type="project" value="UniProtKB-EC"/>
</dbReference>
<dbReference type="KEGG" id="sdyn:Mal52_04020"/>
<dbReference type="PROSITE" id="PS51084">
    <property type="entry name" value="HIT_2"/>
    <property type="match status" value="1"/>
</dbReference>
<evidence type="ECO:0000313" key="7">
    <source>
        <dbReference type="Proteomes" id="UP000319383"/>
    </source>
</evidence>
<dbReference type="SUPFAM" id="SSF54197">
    <property type="entry name" value="HIT-like"/>
    <property type="match status" value="1"/>
</dbReference>
<evidence type="ECO:0000259" key="5">
    <source>
        <dbReference type="PROSITE" id="PS51084"/>
    </source>
</evidence>
<evidence type="ECO:0000256" key="2">
    <source>
        <dbReference type="PIRSR" id="PIRSR639383-1"/>
    </source>
</evidence>
<keyword evidence="1" id="KW-0547">Nucleotide-binding</keyword>
<dbReference type="PANTHER" id="PTHR42997">
    <property type="entry name" value="HIT FAMILY HYDROLASE"/>
    <property type="match status" value="1"/>
</dbReference>
<dbReference type="InterPro" id="IPR039383">
    <property type="entry name" value="FHIT"/>
</dbReference>
<feature type="active site" description="Tele-AMP-histidine intermediate" evidence="2">
    <location>
        <position position="124"/>
    </location>
</feature>
<feature type="binding site" evidence="3">
    <location>
        <position position="126"/>
    </location>
    <ligand>
        <name>substrate</name>
    </ligand>
</feature>
<dbReference type="AlphaFoldDB" id="A0A517ZHJ7"/>
<name>A0A517ZHJ7_9PLAN</name>
<dbReference type="InterPro" id="IPR011146">
    <property type="entry name" value="HIT-like"/>
</dbReference>
<gene>
    <name evidence="6" type="ORF">Mal52_04020</name>
</gene>